<keyword evidence="2" id="KW-0808">Transferase</keyword>
<reference evidence="2 3" key="1">
    <citation type="submission" date="2019-06" db="EMBL/GenBank/DDBJ databases">
        <title>Sequencing the genomes of 1000 actinobacteria strains.</title>
        <authorList>
            <person name="Klenk H.-P."/>
        </authorList>
    </citation>
    <scope>NUCLEOTIDE SEQUENCE [LARGE SCALE GENOMIC DNA]</scope>
    <source>
        <strain evidence="2 3">DSM 20169</strain>
    </source>
</reference>
<organism evidence="2 3">
    <name type="scientific">Microbacterium saperdae</name>
    <dbReference type="NCBI Taxonomy" id="69368"/>
    <lineage>
        <taxon>Bacteria</taxon>
        <taxon>Bacillati</taxon>
        <taxon>Actinomycetota</taxon>
        <taxon>Actinomycetes</taxon>
        <taxon>Micrococcales</taxon>
        <taxon>Microbacteriaceae</taxon>
        <taxon>Microbacterium</taxon>
    </lineage>
</organism>
<keyword evidence="3" id="KW-1185">Reference proteome</keyword>
<dbReference type="SUPFAM" id="SSF55729">
    <property type="entry name" value="Acyl-CoA N-acyltransferases (Nat)"/>
    <property type="match status" value="2"/>
</dbReference>
<accession>A0A543BNB2</accession>
<proteinExistence type="predicted"/>
<feature type="domain" description="N-acetyltransferase" evidence="1">
    <location>
        <begin position="27"/>
        <end position="188"/>
    </location>
</feature>
<dbReference type="Proteomes" id="UP000317209">
    <property type="component" value="Unassembled WGS sequence"/>
</dbReference>
<dbReference type="AlphaFoldDB" id="A0A543BNB2"/>
<dbReference type="EMBL" id="VFOX01000001">
    <property type="protein sequence ID" value="TQL86321.1"/>
    <property type="molecule type" value="Genomic_DNA"/>
</dbReference>
<evidence type="ECO:0000313" key="3">
    <source>
        <dbReference type="Proteomes" id="UP000317209"/>
    </source>
</evidence>
<evidence type="ECO:0000313" key="2">
    <source>
        <dbReference type="EMBL" id="TQL86321.1"/>
    </source>
</evidence>
<name>A0A543BNB2_9MICO</name>
<dbReference type="RefSeq" id="WP_141872184.1">
    <property type="nucleotide sequence ID" value="NZ_VFOX01000001.1"/>
</dbReference>
<protein>
    <submittedName>
        <fullName evidence="2">Acetyltransferase (GNAT) family protein</fullName>
    </submittedName>
</protein>
<evidence type="ECO:0000259" key="1">
    <source>
        <dbReference type="PROSITE" id="PS51186"/>
    </source>
</evidence>
<dbReference type="InterPro" id="IPR000182">
    <property type="entry name" value="GNAT_dom"/>
</dbReference>
<sequence length="363" mass="40220">MEIVSLPAGATLHPLVLPARADAADAGEFHELARVRNAVYRELTGRDEQDRSPAELLPLLRSRTERTTYVWTVQQGGEVVGRAVVDVPHDAGSRVVIATIEMLPRVWGQGIGTAVLPHVEAIARDHGRSVIQNWTEQQASDGPRIEAPTGFGSVPRDHVARFLQHSGFGLEQVYRVSHLALSARIDAHVDALLSDARAASAGYRLVHWTTPTPAARIDDYAWLKSRMSTDAPSAGLDTDEEKWDARRVIEMEERVAQMGQTLLVVAAEHIETGRLSAFTELGIGSDHTATTHQNDTLVLKEHRGHRLGMVLKCEALRLWRDLMPESTRVITYNAEENRPMLSINEAIGFHAIAYEGAWKKELR</sequence>
<gene>
    <name evidence="2" type="ORF">FB560_1975</name>
</gene>
<dbReference type="CDD" id="cd04301">
    <property type="entry name" value="NAT_SF"/>
    <property type="match status" value="1"/>
</dbReference>
<dbReference type="PROSITE" id="PS51186">
    <property type="entry name" value="GNAT"/>
    <property type="match status" value="1"/>
</dbReference>
<dbReference type="Gene3D" id="3.40.630.30">
    <property type="match status" value="1"/>
</dbReference>
<dbReference type="Pfam" id="PF00583">
    <property type="entry name" value="Acetyltransf_1"/>
    <property type="match status" value="1"/>
</dbReference>
<dbReference type="InterPro" id="IPR016181">
    <property type="entry name" value="Acyl_CoA_acyltransferase"/>
</dbReference>
<dbReference type="OrthoDB" id="4119890at2"/>
<comment type="caution">
    <text evidence="2">The sequence shown here is derived from an EMBL/GenBank/DDBJ whole genome shotgun (WGS) entry which is preliminary data.</text>
</comment>
<dbReference type="GO" id="GO:0016747">
    <property type="term" value="F:acyltransferase activity, transferring groups other than amino-acyl groups"/>
    <property type="evidence" value="ECO:0007669"/>
    <property type="project" value="InterPro"/>
</dbReference>